<dbReference type="Proteomes" id="UP000494301">
    <property type="component" value="Unassembled WGS sequence"/>
</dbReference>
<name>A0A6J5IM39_9BURK</name>
<reference evidence="2 3" key="1">
    <citation type="submission" date="2020-04" db="EMBL/GenBank/DDBJ databases">
        <authorList>
            <person name="Depoorter E."/>
        </authorList>
    </citation>
    <scope>NUCLEOTIDE SEQUENCE [LARGE SCALE GENOMIC DNA]</scope>
    <source>
        <strain evidence="2 3">BCC0217</strain>
    </source>
</reference>
<dbReference type="AlphaFoldDB" id="A0A6J5IM39"/>
<sequence>MRGAPREKKRDCASVQPAKGFSAGFRLVMMCRTPPANDARDEPEPGPVCGACDTHTDIQ</sequence>
<protein>
    <submittedName>
        <fullName evidence="2">Uncharacterized protein</fullName>
    </submittedName>
</protein>
<evidence type="ECO:0000313" key="2">
    <source>
        <dbReference type="EMBL" id="CAB3960697.1"/>
    </source>
</evidence>
<organism evidence="2 3">
    <name type="scientific">Burkholderia aenigmatica</name>
    <dbReference type="NCBI Taxonomy" id="2015348"/>
    <lineage>
        <taxon>Bacteria</taxon>
        <taxon>Pseudomonadati</taxon>
        <taxon>Pseudomonadota</taxon>
        <taxon>Betaproteobacteria</taxon>
        <taxon>Burkholderiales</taxon>
        <taxon>Burkholderiaceae</taxon>
        <taxon>Burkholderia</taxon>
        <taxon>Burkholderia cepacia complex</taxon>
    </lineage>
</organism>
<evidence type="ECO:0000313" key="3">
    <source>
        <dbReference type="Proteomes" id="UP000494301"/>
    </source>
</evidence>
<feature type="region of interest" description="Disordered" evidence="1">
    <location>
        <begin position="36"/>
        <end position="59"/>
    </location>
</feature>
<evidence type="ECO:0000256" key="1">
    <source>
        <dbReference type="SAM" id="MobiDB-lite"/>
    </source>
</evidence>
<proteinExistence type="predicted"/>
<dbReference type="EMBL" id="CABWIL020000001">
    <property type="protein sequence ID" value="CAB3960697.1"/>
    <property type="molecule type" value="Genomic_DNA"/>
</dbReference>
<gene>
    <name evidence="2" type="ORF">BLA3211_00435</name>
</gene>
<accession>A0A6J5IM39</accession>